<accession>A0ABW2HAD6</accession>
<evidence type="ECO:0000256" key="1">
    <source>
        <dbReference type="ARBA" id="ARBA00006484"/>
    </source>
</evidence>
<proteinExistence type="inferred from homology"/>
<evidence type="ECO:0000256" key="3">
    <source>
        <dbReference type="RuleBase" id="RU000363"/>
    </source>
</evidence>
<evidence type="ECO:0000256" key="2">
    <source>
        <dbReference type="ARBA" id="ARBA00023002"/>
    </source>
</evidence>
<dbReference type="PRINTS" id="PR00081">
    <property type="entry name" value="GDHRDH"/>
</dbReference>
<feature type="domain" description="Ketoreductase" evidence="4">
    <location>
        <begin position="8"/>
        <end position="186"/>
    </location>
</feature>
<dbReference type="PROSITE" id="PS00061">
    <property type="entry name" value="ADH_SHORT"/>
    <property type="match status" value="1"/>
</dbReference>
<evidence type="ECO:0000313" key="6">
    <source>
        <dbReference type="Proteomes" id="UP001596392"/>
    </source>
</evidence>
<dbReference type="PANTHER" id="PTHR44196:SF1">
    <property type="entry name" value="DEHYDROGENASE_REDUCTASE SDR FAMILY MEMBER 7B"/>
    <property type="match status" value="1"/>
</dbReference>
<dbReference type="Proteomes" id="UP001596392">
    <property type="component" value="Unassembled WGS sequence"/>
</dbReference>
<dbReference type="InterPro" id="IPR036291">
    <property type="entry name" value="NAD(P)-bd_dom_sf"/>
</dbReference>
<evidence type="ECO:0000259" key="4">
    <source>
        <dbReference type="SMART" id="SM00822"/>
    </source>
</evidence>
<protein>
    <submittedName>
        <fullName evidence="5">SDR family oxidoreductase</fullName>
    </submittedName>
</protein>
<dbReference type="Pfam" id="PF00106">
    <property type="entry name" value="adh_short"/>
    <property type="match status" value="1"/>
</dbReference>
<dbReference type="RefSeq" id="WP_376810052.1">
    <property type="nucleotide sequence ID" value="NZ_JBHTAC010000053.1"/>
</dbReference>
<dbReference type="InterPro" id="IPR002347">
    <property type="entry name" value="SDR_fam"/>
</dbReference>
<comment type="similarity">
    <text evidence="1 3">Belongs to the short-chain dehydrogenases/reductases (SDR) family.</text>
</comment>
<dbReference type="SUPFAM" id="SSF51735">
    <property type="entry name" value="NAD(P)-binding Rossmann-fold domains"/>
    <property type="match status" value="1"/>
</dbReference>
<dbReference type="Gene3D" id="3.40.50.720">
    <property type="entry name" value="NAD(P)-binding Rossmann-like Domain"/>
    <property type="match status" value="1"/>
</dbReference>
<comment type="caution">
    <text evidence="5">The sequence shown here is derived from an EMBL/GenBank/DDBJ whole genome shotgun (WGS) entry which is preliminary data.</text>
</comment>
<dbReference type="PANTHER" id="PTHR44196">
    <property type="entry name" value="DEHYDROGENASE/REDUCTASE SDR FAMILY MEMBER 7B"/>
    <property type="match status" value="1"/>
</dbReference>
<dbReference type="PRINTS" id="PR00080">
    <property type="entry name" value="SDRFAMILY"/>
</dbReference>
<keyword evidence="2" id="KW-0560">Oxidoreductase</keyword>
<dbReference type="CDD" id="cd05233">
    <property type="entry name" value="SDR_c"/>
    <property type="match status" value="1"/>
</dbReference>
<gene>
    <name evidence="5" type="ORF">ACFQO7_32925</name>
</gene>
<reference evidence="6" key="1">
    <citation type="journal article" date="2019" name="Int. J. Syst. Evol. Microbiol.">
        <title>The Global Catalogue of Microorganisms (GCM) 10K type strain sequencing project: providing services to taxonomists for standard genome sequencing and annotation.</title>
        <authorList>
            <consortium name="The Broad Institute Genomics Platform"/>
            <consortium name="The Broad Institute Genome Sequencing Center for Infectious Disease"/>
            <person name="Wu L."/>
            <person name="Ma J."/>
        </authorList>
    </citation>
    <scope>NUCLEOTIDE SEQUENCE [LARGE SCALE GENOMIC DNA]</scope>
    <source>
        <strain evidence="6">CGMCC 1.9106</strain>
    </source>
</reference>
<sequence length="294" mass="30669">MRRPLRDQVVLITGAARGIGAHTAHLAAARGARLSLVGLEPGRLRGLAGELDGAAWYEADVTDSAALEAAVAGTLRRFGRIDCVIANAGIAGLGTVATGDVEALARTVEVNLIGVMRTAAATAAPVIAARGYYLLVSSTAAFTALPGMSAYCAAKAGVEHFGNALRLELAHHGVAVGTAHPGWVDTDLVRDAKDDLPAFRAAFGSLPWPVGSTSSVEQCARAFVHGVEHRRRRVYVPRAIAGVQLLRTVVNSAFSDRLVGRRSRSLVPRLEQEVAALGRSFGAHSAETLDGGRS</sequence>
<evidence type="ECO:0000313" key="5">
    <source>
        <dbReference type="EMBL" id="MFC7247303.1"/>
    </source>
</evidence>
<dbReference type="InterPro" id="IPR020904">
    <property type="entry name" value="Sc_DH/Rdtase_CS"/>
</dbReference>
<organism evidence="5 6">
    <name type="scientific">Catellatospora aurea</name>
    <dbReference type="NCBI Taxonomy" id="1337874"/>
    <lineage>
        <taxon>Bacteria</taxon>
        <taxon>Bacillati</taxon>
        <taxon>Actinomycetota</taxon>
        <taxon>Actinomycetes</taxon>
        <taxon>Micromonosporales</taxon>
        <taxon>Micromonosporaceae</taxon>
        <taxon>Catellatospora</taxon>
    </lineage>
</organism>
<dbReference type="InterPro" id="IPR057326">
    <property type="entry name" value="KR_dom"/>
</dbReference>
<dbReference type="SMART" id="SM00822">
    <property type="entry name" value="PKS_KR"/>
    <property type="match status" value="1"/>
</dbReference>
<dbReference type="NCBIfam" id="NF004526">
    <property type="entry name" value="PRK05872.1"/>
    <property type="match status" value="1"/>
</dbReference>
<keyword evidence="6" id="KW-1185">Reference proteome</keyword>
<name>A0ABW2HAD6_9ACTN</name>
<dbReference type="EMBL" id="JBHTAC010000053">
    <property type="protein sequence ID" value="MFC7247303.1"/>
    <property type="molecule type" value="Genomic_DNA"/>
</dbReference>